<organism evidence="12 13">
    <name type="scientific">Rhynchospora breviuscula</name>
    <dbReference type="NCBI Taxonomy" id="2022672"/>
    <lineage>
        <taxon>Eukaryota</taxon>
        <taxon>Viridiplantae</taxon>
        <taxon>Streptophyta</taxon>
        <taxon>Embryophyta</taxon>
        <taxon>Tracheophyta</taxon>
        <taxon>Spermatophyta</taxon>
        <taxon>Magnoliopsida</taxon>
        <taxon>Liliopsida</taxon>
        <taxon>Poales</taxon>
        <taxon>Cyperaceae</taxon>
        <taxon>Cyperoideae</taxon>
        <taxon>Rhynchosporeae</taxon>
        <taxon>Rhynchospora</taxon>
    </lineage>
</organism>
<comment type="subcellular location">
    <subcellularLocation>
        <location evidence="1 11">Endoplasmic reticulum membrane</location>
        <topology evidence="1 11">Multi-pass membrane protein</topology>
    </subcellularLocation>
</comment>
<evidence type="ECO:0000256" key="1">
    <source>
        <dbReference type="ARBA" id="ARBA00004477"/>
    </source>
</evidence>
<keyword evidence="13" id="KW-1185">Reference proteome</keyword>
<dbReference type="GO" id="GO:0005789">
    <property type="term" value="C:endoplasmic reticulum membrane"/>
    <property type="evidence" value="ECO:0007669"/>
    <property type="project" value="UniProtKB-SubCell"/>
</dbReference>
<evidence type="ECO:0000256" key="7">
    <source>
        <dbReference type="ARBA" id="ARBA00022989"/>
    </source>
</evidence>
<keyword evidence="10" id="KW-0012">Acyltransferase</keyword>
<keyword evidence="6 11" id="KW-0256">Endoplasmic reticulum</keyword>
<dbReference type="InterPro" id="IPR007130">
    <property type="entry name" value="DAGAT"/>
</dbReference>
<comment type="caution">
    <text evidence="11">Lacks conserved residue(s) required for the propagation of feature annotation.</text>
</comment>
<evidence type="ECO:0000313" key="12">
    <source>
        <dbReference type="EMBL" id="KAJ1699936.1"/>
    </source>
</evidence>
<feature type="transmembrane region" description="Helical" evidence="11">
    <location>
        <begin position="34"/>
        <end position="56"/>
    </location>
</feature>
<dbReference type="GO" id="GO:0004144">
    <property type="term" value="F:diacylglycerol O-acyltransferase activity"/>
    <property type="evidence" value="ECO:0007669"/>
    <property type="project" value="UniProtKB-ARBA"/>
</dbReference>
<evidence type="ECO:0000256" key="9">
    <source>
        <dbReference type="ARBA" id="ARBA00023136"/>
    </source>
</evidence>
<evidence type="ECO:0000256" key="2">
    <source>
        <dbReference type="ARBA" id="ARBA00005420"/>
    </source>
</evidence>
<evidence type="ECO:0000313" key="13">
    <source>
        <dbReference type="Proteomes" id="UP001151287"/>
    </source>
</evidence>
<comment type="caution">
    <text evidence="12">The sequence shown here is derived from an EMBL/GenBank/DDBJ whole genome shotgun (WGS) entry which is preliminary data.</text>
</comment>
<gene>
    <name evidence="12" type="ORF">LUZ63_008448</name>
</gene>
<dbReference type="EMBL" id="JAMQYH010000002">
    <property type="protein sequence ID" value="KAJ1699936.1"/>
    <property type="molecule type" value="Genomic_DNA"/>
</dbReference>
<dbReference type="CDD" id="cd07987">
    <property type="entry name" value="LPLAT_MGAT-like"/>
    <property type="match status" value="1"/>
</dbReference>
<dbReference type="AlphaFoldDB" id="A0A9Q0CTN8"/>
<dbReference type="SUPFAM" id="SSF69593">
    <property type="entry name" value="Glycerol-3-phosphate (1)-acyltransferase"/>
    <property type="match status" value="1"/>
</dbReference>
<comment type="similarity">
    <text evidence="2 11">Belongs to the diacylglycerol acyltransferase family.</text>
</comment>
<dbReference type="Proteomes" id="UP001151287">
    <property type="component" value="Unassembled WGS sequence"/>
</dbReference>
<name>A0A9Q0CTN8_9POAL</name>
<evidence type="ECO:0000256" key="5">
    <source>
        <dbReference type="ARBA" id="ARBA00022692"/>
    </source>
</evidence>
<dbReference type="PANTHER" id="PTHR12317:SF63">
    <property type="entry name" value="DIACYLGLYCEROL O-ACYLTRANSFERASE 2"/>
    <property type="match status" value="1"/>
</dbReference>
<evidence type="ECO:0000256" key="6">
    <source>
        <dbReference type="ARBA" id="ARBA00022824"/>
    </source>
</evidence>
<evidence type="ECO:0000256" key="3">
    <source>
        <dbReference type="ARBA" id="ARBA00022516"/>
    </source>
</evidence>
<reference evidence="12" key="1">
    <citation type="journal article" date="2022" name="Cell">
        <title>Repeat-based holocentromeres influence genome architecture and karyotype evolution.</title>
        <authorList>
            <person name="Hofstatter P.G."/>
            <person name="Thangavel G."/>
            <person name="Lux T."/>
            <person name="Neumann P."/>
            <person name="Vondrak T."/>
            <person name="Novak P."/>
            <person name="Zhang M."/>
            <person name="Costa L."/>
            <person name="Castellani M."/>
            <person name="Scott A."/>
            <person name="Toegelov H."/>
            <person name="Fuchs J."/>
            <person name="Mata-Sucre Y."/>
            <person name="Dias Y."/>
            <person name="Vanzela A.L.L."/>
            <person name="Huettel B."/>
            <person name="Almeida C.C.S."/>
            <person name="Simkova H."/>
            <person name="Souza G."/>
            <person name="Pedrosa-Harand A."/>
            <person name="Macas J."/>
            <person name="Mayer K.F.X."/>
            <person name="Houben A."/>
            <person name="Marques A."/>
        </authorList>
    </citation>
    <scope>NUCLEOTIDE SEQUENCE</scope>
    <source>
        <strain evidence="12">RhyBre1mFocal</strain>
    </source>
</reference>
<dbReference type="GO" id="GO:0019432">
    <property type="term" value="P:triglyceride biosynthetic process"/>
    <property type="evidence" value="ECO:0007669"/>
    <property type="project" value="UniProtKB-ARBA"/>
</dbReference>
<keyword evidence="5 11" id="KW-0812">Transmembrane</keyword>
<accession>A0A9Q0CTN8</accession>
<keyword evidence="4 11" id="KW-0808">Transferase</keyword>
<dbReference type="PANTHER" id="PTHR12317">
    <property type="entry name" value="DIACYLGLYCEROL O-ACYLTRANSFERASE"/>
    <property type="match status" value="1"/>
</dbReference>
<dbReference type="Pfam" id="PF03982">
    <property type="entry name" value="DAGAT"/>
    <property type="match status" value="1"/>
</dbReference>
<dbReference type="OrthoDB" id="264532at2759"/>
<evidence type="ECO:0000256" key="4">
    <source>
        <dbReference type="ARBA" id="ARBA00022679"/>
    </source>
</evidence>
<keyword evidence="9 11" id="KW-0472">Membrane</keyword>
<evidence type="ECO:0000256" key="11">
    <source>
        <dbReference type="RuleBase" id="RU367023"/>
    </source>
</evidence>
<proteinExistence type="inferred from homology"/>
<sequence>MAETNGEKATTNGAVTEPKEMVYKGTEYAAFKTMLALAIWLGQIHLNVVLVLLELFVLPPRIALMVLAVQVFFMVIPLNDKNEFGRKLSRFICKYAAGYFPITLHVENINAFDPKQTYVFGFEPHSVLPIGICVLSDHMGFMPLPKTVALASSAVFWTPFLRQIWTWLGLVPASRKTFYSHLARGHNCVVIPGGVQEMLYMDCTSEVAFLKARKGFVKVAIEMGCPLVPAFCFGQSHVYKWWRPEGKIFVKISRAIKFTPLVFWGRWGTPIPYRVPMHVVVGTPIKVKQNPQPTYDEINEVHAQFLTAMEKLFDKYRGHVGYDNLPLRIL</sequence>
<keyword evidence="8" id="KW-0443">Lipid metabolism</keyword>
<evidence type="ECO:0000256" key="10">
    <source>
        <dbReference type="ARBA" id="ARBA00023315"/>
    </source>
</evidence>
<evidence type="ECO:0000256" key="8">
    <source>
        <dbReference type="ARBA" id="ARBA00023098"/>
    </source>
</evidence>
<protein>
    <recommendedName>
        <fullName evidence="11">Acyltransferase</fullName>
        <ecNumber evidence="11">2.3.1.-</ecNumber>
    </recommendedName>
</protein>
<keyword evidence="3" id="KW-0444">Lipid biosynthesis</keyword>
<dbReference type="EC" id="2.3.1.-" evidence="11"/>
<keyword evidence="7 11" id="KW-1133">Transmembrane helix</keyword>